<reference evidence="1 2" key="1">
    <citation type="submission" date="2019-03" db="EMBL/GenBank/DDBJ databases">
        <title>Genomics of glacier-inhabiting Cryobacterium strains.</title>
        <authorList>
            <person name="Liu Q."/>
            <person name="Xin Y.-H."/>
        </authorList>
    </citation>
    <scope>NUCLEOTIDE SEQUENCE [LARGE SCALE GENOMIC DNA]</scope>
    <source>
        <strain evidence="1 2">MDB2-B</strain>
    </source>
</reference>
<accession>A0ABY2IEA1</accession>
<evidence type="ECO:0000313" key="2">
    <source>
        <dbReference type="Proteomes" id="UP000297608"/>
    </source>
</evidence>
<dbReference type="Proteomes" id="UP000297608">
    <property type="component" value="Unassembled WGS sequence"/>
</dbReference>
<dbReference type="RefSeq" id="WP_134533495.1">
    <property type="nucleotide sequence ID" value="NZ_SOFG01000009.1"/>
</dbReference>
<dbReference type="EMBL" id="SOFG01000009">
    <property type="protein sequence ID" value="TFB88224.1"/>
    <property type="molecule type" value="Genomic_DNA"/>
</dbReference>
<organism evidence="1 2">
    <name type="scientific">Cryobacterium algoricola</name>
    <dbReference type="NCBI Taxonomy" id="1259183"/>
    <lineage>
        <taxon>Bacteria</taxon>
        <taxon>Bacillati</taxon>
        <taxon>Actinomycetota</taxon>
        <taxon>Actinomycetes</taxon>
        <taxon>Micrococcales</taxon>
        <taxon>Microbacteriaceae</taxon>
        <taxon>Cryobacterium</taxon>
    </lineage>
</organism>
<gene>
    <name evidence="1" type="ORF">E3O44_05995</name>
</gene>
<proteinExistence type="predicted"/>
<protein>
    <submittedName>
        <fullName evidence="1">Uncharacterized protein</fullName>
    </submittedName>
</protein>
<keyword evidence="2" id="KW-1185">Reference proteome</keyword>
<sequence length="147" mass="16080">MFDEPITTPASRWISVTFLQGKQATEALGLIDRSGATTAFEYLQQWDHGDETTDAALTNGYVYDRIPAGSTDTIVEDDGSPYALTYSTRFRYVSLLRRHPLESELETVPAAPGGTAREAVRARTDVSDPWVVRPGRSANLAGQTVSL</sequence>
<name>A0ABY2IEA1_9MICO</name>
<evidence type="ECO:0000313" key="1">
    <source>
        <dbReference type="EMBL" id="TFB88224.1"/>
    </source>
</evidence>
<comment type="caution">
    <text evidence="1">The sequence shown here is derived from an EMBL/GenBank/DDBJ whole genome shotgun (WGS) entry which is preliminary data.</text>
</comment>